<evidence type="ECO:0000313" key="2">
    <source>
        <dbReference type="Proteomes" id="UP000823388"/>
    </source>
</evidence>
<proteinExistence type="predicted"/>
<dbReference type="Proteomes" id="UP000823388">
    <property type="component" value="Chromosome 7N"/>
</dbReference>
<sequence length="119" mass="13339">MQSVSVTPPTRSIRVRGMGAWRPMPPNQASHPLPQYKVSWGAPVRRPLGDQGGRAPPAPAGLLLSSIRAQRNSIELCCLPASWICMRRHLLRERSLESRCRDVTNMAPFMPFRVILVIE</sequence>
<reference evidence="1" key="1">
    <citation type="submission" date="2020-05" db="EMBL/GenBank/DDBJ databases">
        <title>WGS assembly of Panicum virgatum.</title>
        <authorList>
            <person name="Lovell J.T."/>
            <person name="Jenkins J."/>
            <person name="Shu S."/>
            <person name="Juenger T.E."/>
            <person name="Schmutz J."/>
        </authorList>
    </citation>
    <scope>NUCLEOTIDE SEQUENCE</scope>
    <source>
        <strain evidence="1">AP13</strain>
    </source>
</reference>
<dbReference type="EMBL" id="CM029050">
    <property type="protein sequence ID" value="KAG2569134.1"/>
    <property type="molecule type" value="Genomic_DNA"/>
</dbReference>
<keyword evidence="2" id="KW-1185">Reference proteome</keyword>
<organism evidence="1 2">
    <name type="scientific">Panicum virgatum</name>
    <name type="common">Blackwell switchgrass</name>
    <dbReference type="NCBI Taxonomy" id="38727"/>
    <lineage>
        <taxon>Eukaryota</taxon>
        <taxon>Viridiplantae</taxon>
        <taxon>Streptophyta</taxon>
        <taxon>Embryophyta</taxon>
        <taxon>Tracheophyta</taxon>
        <taxon>Spermatophyta</taxon>
        <taxon>Magnoliopsida</taxon>
        <taxon>Liliopsida</taxon>
        <taxon>Poales</taxon>
        <taxon>Poaceae</taxon>
        <taxon>PACMAD clade</taxon>
        <taxon>Panicoideae</taxon>
        <taxon>Panicodae</taxon>
        <taxon>Paniceae</taxon>
        <taxon>Panicinae</taxon>
        <taxon>Panicum</taxon>
        <taxon>Panicum sect. Hiantes</taxon>
    </lineage>
</organism>
<gene>
    <name evidence="1" type="ORF">PVAP13_7NG385125</name>
</gene>
<accession>A0A8T0QG30</accession>
<evidence type="ECO:0000313" key="1">
    <source>
        <dbReference type="EMBL" id="KAG2569134.1"/>
    </source>
</evidence>
<dbReference type="AlphaFoldDB" id="A0A8T0QG30"/>
<name>A0A8T0QG30_PANVG</name>
<protein>
    <submittedName>
        <fullName evidence="1">Uncharacterized protein</fullName>
    </submittedName>
</protein>
<comment type="caution">
    <text evidence="1">The sequence shown here is derived from an EMBL/GenBank/DDBJ whole genome shotgun (WGS) entry which is preliminary data.</text>
</comment>